<dbReference type="STRING" id="1122198.SAMN02745729_10112"/>
<keyword evidence="3" id="KW-1185">Reference proteome</keyword>
<proteinExistence type="predicted"/>
<dbReference type="EMBL" id="FNRJ01000001">
    <property type="protein sequence ID" value="SDZ93253.1"/>
    <property type="molecule type" value="Genomic_DNA"/>
</dbReference>
<evidence type="ECO:0000313" key="3">
    <source>
        <dbReference type="Proteomes" id="UP000242469"/>
    </source>
</evidence>
<protein>
    <submittedName>
        <fullName evidence="2">Transposase DDE domain group 1</fullName>
    </submittedName>
</protein>
<sequence length="617" mass="70589">MSLGFQRHRLDDVLLQILGRTRRITQHLSQVDTVFMPQAEQQTPFGGDTHPIAVATEVAAVWRNEADAAVTVGHAEVTRRPAGPFGRGQQRKTRRNARAQLLTGAELLGTVVLADLAQRHLLDKTDIQPPLTGELDQRQYLVVIATAENDAVELDAPDAGFAGRIDTAQHLIQVTGTGQSLEAIGLQTIEADVDAIHTRLGQRTSQFLQLGTVSPDVAAQTREATYFFVIIQVLTSNITTKSPMTDCNPTLPLLPRCKSRQIETSFEDGNITSDAGVMLLRQLDCNLALTRSITRRIKDPRCTHQLETMLHQRLFGLALGYEDLNDHQHLRQDLVLQTAVGTDQTLASQSTLCRFELNADRHWALAIHEELVEQFIRSYRKPPKRLILDFDATDDSVHGQQVRRHFHGHYDGYCFLPLHVFCGQKLLVSYMRPAYEDAAKHAWAILALLTKRLRAEWPDVQIIFRGDGGFCRPRLLRWCERRKVGYIVGIAKEKLALHRRYEAAIRFRDTRVNQRLFTNFEYAAKSWKKCKRRIIAKCEFSHQGPNNRYIVTNLTGTPKWLYDRRYCLRGEMENRIKEQKWLFSDRTSCHEWWPNQFRLLLSGLAYPYVLLERLRSG</sequence>
<dbReference type="Proteomes" id="UP000242469">
    <property type="component" value="Unassembled WGS sequence"/>
</dbReference>
<dbReference type="NCBIfam" id="NF033539">
    <property type="entry name" value="transpos_IS1380"/>
    <property type="match status" value="1"/>
</dbReference>
<evidence type="ECO:0000259" key="1">
    <source>
        <dbReference type="Pfam" id="PF13701"/>
    </source>
</evidence>
<dbReference type="InterPro" id="IPR025668">
    <property type="entry name" value="Tnp_DDE_dom"/>
</dbReference>
<dbReference type="AlphaFoldDB" id="A0A1H3X1Y3"/>
<dbReference type="Pfam" id="PF13701">
    <property type="entry name" value="DDE_Tnp_1_4"/>
    <property type="match status" value="1"/>
</dbReference>
<organism evidence="2 3">
    <name type="scientific">Marinobacterium iners DSM 11526</name>
    <dbReference type="NCBI Taxonomy" id="1122198"/>
    <lineage>
        <taxon>Bacteria</taxon>
        <taxon>Pseudomonadati</taxon>
        <taxon>Pseudomonadota</taxon>
        <taxon>Gammaproteobacteria</taxon>
        <taxon>Oceanospirillales</taxon>
        <taxon>Oceanospirillaceae</taxon>
        <taxon>Marinobacterium</taxon>
    </lineage>
</organism>
<accession>A0A1H3X1Y3</accession>
<dbReference type="AntiFam" id="ANF00251">
    <property type="entry name" value="Shadow ORF (opposite moaA)"/>
</dbReference>
<gene>
    <name evidence="2" type="ORF">SAMN02745729_10112</name>
</gene>
<name>A0A1H3X1Y3_9GAMM</name>
<reference evidence="3" key="1">
    <citation type="submission" date="2016-10" db="EMBL/GenBank/DDBJ databases">
        <authorList>
            <person name="Varghese N."/>
            <person name="Submissions S."/>
        </authorList>
    </citation>
    <scope>NUCLEOTIDE SEQUENCE [LARGE SCALE GENOMIC DNA]</scope>
    <source>
        <strain evidence="3">DSM 11526</strain>
    </source>
</reference>
<feature type="domain" description="Transposase DDE" evidence="1">
    <location>
        <begin position="256"/>
        <end position="615"/>
    </location>
</feature>
<evidence type="ECO:0000313" key="2">
    <source>
        <dbReference type="EMBL" id="SDZ93253.1"/>
    </source>
</evidence>
<dbReference type="InterPro" id="IPR047960">
    <property type="entry name" value="Transpos_IS1380"/>
</dbReference>